<comment type="caution">
    <text evidence="2">The sequence shown here is derived from an EMBL/GenBank/DDBJ whole genome shotgun (WGS) entry which is preliminary data.</text>
</comment>
<dbReference type="PIRSF" id="PIRSF003180">
    <property type="entry name" value="DiGMPpdiest_YuxH"/>
    <property type="match status" value="1"/>
</dbReference>
<dbReference type="RefSeq" id="WP_119738038.1">
    <property type="nucleotide sequence ID" value="NZ_QYUN01000002.1"/>
</dbReference>
<proteinExistence type="predicted"/>
<dbReference type="PANTHER" id="PTHR33525">
    <property type="match status" value="1"/>
</dbReference>
<reference evidence="2 3" key="1">
    <citation type="submission" date="2018-09" db="EMBL/GenBank/DDBJ databases">
        <authorList>
            <person name="Zhu H."/>
        </authorList>
    </citation>
    <scope>NUCLEOTIDE SEQUENCE [LARGE SCALE GENOMIC DNA]</scope>
    <source>
        <strain evidence="2 3">K2R10-39</strain>
    </source>
</reference>
<dbReference type="Gene3D" id="1.10.3210.10">
    <property type="entry name" value="Hypothetical protein af1432"/>
    <property type="match status" value="1"/>
</dbReference>
<dbReference type="SUPFAM" id="SSF109604">
    <property type="entry name" value="HD-domain/PDEase-like"/>
    <property type="match status" value="1"/>
</dbReference>
<evidence type="ECO:0000259" key="1">
    <source>
        <dbReference type="PROSITE" id="PS51833"/>
    </source>
</evidence>
<dbReference type="Pfam" id="PF08668">
    <property type="entry name" value="HDOD"/>
    <property type="match status" value="1"/>
</dbReference>
<dbReference type="Proteomes" id="UP000285190">
    <property type="component" value="Unassembled WGS sequence"/>
</dbReference>
<name>A0A418X094_9BURK</name>
<gene>
    <name evidence="2" type="ORF">D3870_07755</name>
</gene>
<accession>A0A418X094</accession>
<dbReference type="AlphaFoldDB" id="A0A418X094"/>
<evidence type="ECO:0000313" key="3">
    <source>
        <dbReference type="Proteomes" id="UP000285190"/>
    </source>
</evidence>
<dbReference type="InterPro" id="IPR014408">
    <property type="entry name" value="dGMP_Pdiesterase_EAL/HD-GYP"/>
</dbReference>
<evidence type="ECO:0000313" key="2">
    <source>
        <dbReference type="EMBL" id="RJG05924.1"/>
    </source>
</evidence>
<dbReference type="PROSITE" id="PS51833">
    <property type="entry name" value="HDOD"/>
    <property type="match status" value="1"/>
</dbReference>
<sequence>MQHENFIVREPLITSQEHVLGFELSWQRNGTGSGRINDTEANALADFVTDRINANEYVGSHDDRLLILAASPATLKAEAYFRLPPQGKVLALWADDLGDPGAVAAIKSLRVQGYGVALRGAQLETVDQSLLSLFSHIEVPVDAPDLAEQLRIYRALGLPSVRMVARNVTSWERYETAASLGMDAFAGTLHLSRRHGDEARDLSPTQTMILRLMDMVKQEAGMNHLEGVLKRDAALSYRLLRYINSAGFGLGCEIQSLKHAVTLMGYSPLYRWLAVLLATSGPTGFSPVLMQTAIIRGRFAELLGETFLPRTEAENLFVAGMFSLLDQLLGIPMEEVLDKIQLSDAVTEALLSREGIYGPFLALAEACELSTTDVESMATSLCISAIQVNDAHMSALAWARNLKL</sequence>
<dbReference type="InterPro" id="IPR013976">
    <property type="entry name" value="HDOD"/>
</dbReference>
<dbReference type="OrthoDB" id="9804751at2"/>
<dbReference type="EMBL" id="QYUN01000002">
    <property type="protein sequence ID" value="RJG05924.1"/>
    <property type="molecule type" value="Genomic_DNA"/>
</dbReference>
<feature type="domain" description="HDOD" evidence="1">
    <location>
        <begin position="202"/>
        <end position="388"/>
    </location>
</feature>
<dbReference type="InterPro" id="IPR052340">
    <property type="entry name" value="RNase_Y/CdgJ"/>
</dbReference>
<protein>
    <submittedName>
        <fullName evidence="2">HDOD domain-containing protein</fullName>
    </submittedName>
</protein>
<dbReference type="PANTHER" id="PTHR33525:SF4">
    <property type="entry name" value="CYCLIC DI-GMP PHOSPHODIESTERASE CDGJ"/>
    <property type="match status" value="1"/>
</dbReference>
<organism evidence="2 3">
    <name type="scientific">Noviherbaspirillum cavernae</name>
    <dbReference type="NCBI Taxonomy" id="2320862"/>
    <lineage>
        <taxon>Bacteria</taxon>
        <taxon>Pseudomonadati</taxon>
        <taxon>Pseudomonadota</taxon>
        <taxon>Betaproteobacteria</taxon>
        <taxon>Burkholderiales</taxon>
        <taxon>Oxalobacteraceae</taxon>
        <taxon>Noviherbaspirillum</taxon>
    </lineage>
</organism>
<keyword evidence="3" id="KW-1185">Reference proteome</keyword>